<comment type="caution">
    <text evidence="3">The sequence shown here is derived from an EMBL/GenBank/DDBJ whole genome shotgun (WGS) entry which is preliminary data.</text>
</comment>
<keyword evidence="2" id="KW-0472">Membrane</keyword>
<feature type="transmembrane region" description="Helical" evidence="2">
    <location>
        <begin position="40"/>
        <end position="63"/>
    </location>
</feature>
<feature type="region of interest" description="Disordered" evidence="1">
    <location>
        <begin position="84"/>
        <end position="108"/>
    </location>
</feature>
<organism evidence="3 4">
    <name type="scientific">Kribbella karoonensis</name>
    <dbReference type="NCBI Taxonomy" id="324851"/>
    <lineage>
        <taxon>Bacteria</taxon>
        <taxon>Bacillati</taxon>
        <taxon>Actinomycetota</taxon>
        <taxon>Actinomycetes</taxon>
        <taxon>Propionibacteriales</taxon>
        <taxon>Kribbellaceae</taxon>
        <taxon>Kribbella</taxon>
    </lineage>
</organism>
<evidence type="ECO:0000313" key="4">
    <source>
        <dbReference type="Proteomes" id="UP001500190"/>
    </source>
</evidence>
<accession>A0ABN2DQ65</accession>
<dbReference type="Proteomes" id="UP001500190">
    <property type="component" value="Unassembled WGS sequence"/>
</dbReference>
<evidence type="ECO:0000256" key="2">
    <source>
        <dbReference type="SAM" id="Phobius"/>
    </source>
</evidence>
<gene>
    <name evidence="3" type="ORF">GCM10009742_26760</name>
</gene>
<dbReference type="RefSeq" id="WP_344190680.1">
    <property type="nucleotide sequence ID" value="NZ_BAAAND010000004.1"/>
</dbReference>
<evidence type="ECO:0000313" key="3">
    <source>
        <dbReference type="EMBL" id="GAA1580924.1"/>
    </source>
</evidence>
<protein>
    <submittedName>
        <fullName evidence="3">Uncharacterized protein</fullName>
    </submittedName>
</protein>
<keyword evidence="2" id="KW-0812">Transmembrane</keyword>
<keyword evidence="4" id="KW-1185">Reference proteome</keyword>
<proteinExistence type="predicted"/>
<name>A0ABN2DQ65_9ACTN</name>
<reference evidence="3 4" key="1">
    <citation type="journal article" date="2019" name="Int. J. Syst. Evol. Microbiol.">
        <title>The Global Catalogue of Microorganisms (GCM) 10K type strain sequencing project: providing services to taxonomists for standard genome sequencing and annotation.</title>
        <authorList>
            <consortium name="The Broad Institute Genomics Platform"/>
            <consortium name="The Broad Institute Genome Sequencing Center for Infectious Disease"/>
            <person name="Wu L."/>
            <person name="Ma J."/>
        </authorList>
    </citation>
    <scope>NUCLEOTIDE SEQUENCE [LARGE SCALE GENOMIC DNA]</scope>
    <source>
        <strain evidence="3 4">JCM 14304</strain>
    </source>
</reference>
<keyword evidence="2" id="KW-1133">Transmembrane helix</keyword>
<dbReference type="EMBL" id="BAAAND010000004">
    <property type="protein sequence ID" value="GAA1580924.1"/>
    <property type="molecule type" value="Genomic_DNA"/>
</dbReference>
<feature type="region of interest" description="Disordered" evidence="1">
    <location>
        <begin position="220"/>
        <end position="240"/>
    </location>
</feature>
<sequence>MNNLTDLMQRATENLEPVSPDLLERTVVQGIRLRRRRTTLLAAGGTGAVLATAGLIAGGIHVLSSPADSAAAGTPIALTKPTVNASVKPTADPSGKPTMKPSPSTTYAPANTKTLSTLKTLLTAPGRTISKPETWGDSSFSAAAYVVNDGHGASRVEVLLSGGGEQPRCVPVQQGCSTLPDGSTLYVEKESPEYTDSRQAEFGVVSNYVLLQRRDGRSISLTSYNGPREKGKPGHSRATPLLSVKDLTALAENKAWKLPPVSKTGK</sequence>
<evidence type="ECO:0000256" key="1">
    <source>
        <dbReference type="SAM" id="MobiDB-lite"/>
    </source>
</evidence>